<proteinExistence type="predicted"/>
<comment type="caution">
    <text evidence="2">The sequence shown here is derived from an EMBL/GenBank/DDBJ whole genome shotgun (WGS) entry which is preliminary data.</text>
</comment>
<reference evidence="2 3" key="1">
    <citation type="submission" date="2019-03" db="EMBL/GenBank/DDBJ databases">
        <title>First draft genome of Liparis tanakae, snailfish: a comprehensive survey of snailfish specific genes.</title>
        <authorList>
            <person name="Kim W."/>
            <person name="Song I."/>
            <person name="Jeong J.-H."/>
            <person name="Kim D."/>
            <person name="Kim S."/>
            <person name="Ryu S."/>
            <person name="Song J.Y."/>
            <person name="Lee S.K."/>
        </authorList>
    </citation>
    <scope>NUCLEOTIDE SEQUENCE [LARGE SCALE GENOMIC DNA]</scope>
    <source>
        <tissue evidence="2">Muscle</tissue>
    </source>
</reference>
<evidence type="ECO:0000256" key="1">
    <source>
        <dbReference type="SAM" id="MobiDB-lite"/>
    </source>
</evidence>
<dbReference type="EMBL" id="SRLO01000393">
    <property type="protein sequence ID" value="TNN57914.1"/>
    <property type="molecule type" value="Genomic_DNA"/>
</dbReference>
<accession>A0A4Z2GZ86</accession>
<dbReference type="AlphaFoldDB" id="A0A4Z2GZ86"/>
<evidence type="ECO:0000313" key="3">
    <source>
        <dbReference type="Proteomes" id="UP000314294"/>
    </source>
</evidence>
<evidence type="ECO:0000313" key="2">
    <source>
        <dbReference type="EMBL" id="TNN57914.1"/>
    </source>
</evidence>
<keyword evidence="3" id="KW-1185">Reference proteome</keyword>
<protein>
    <submittedName>
        <fullName evidence="2">Uncharacterized protein</fullName>
    </submittedName>
</protein>
<organism evidence="2 3">
    <name type="scientific">Liparis tanakae</name>
    <name type="common">Tanaka's snailfish</name>
    <dbReference type="NCBI Taxonomy" id="230148"/>
    <lineage>
        <taxon>Eukaryota</taxon>
        <taxon>Metazoa</taxon>
        <taxon>Chordata</taxon>
        <taxon>Craniata</taxon>
        <taxon>Vertebrata</taxon>
        <taxon>Euteleostomi</taxon>
        <taxon>Actinopterygii</taxon>
        <taxon>Neopterygii</taxon>
        <taxon>Teleostei</taxon>
        <taxon>Neoteleostei</taxon>
        <taxon>Acanthomorphata</taxon>
        <taxon>Eupercaria</taxon>
        <taxon>Perciformes</taxon>
        <taxon>Cottioidei</taxon>
        <taxon>Cottales</taxon>
        <taxon>Liparidae</taxon>
        <taxon>Liparis</taxon>
    </lineage>
</organism>
<feature type="compositionally biased region" description="Basic residues" evidence="1">
    <location>
        <begin position="44"/>
        <end position="53"/>
    </location>
</feature>
<sequence length="68" mass="7759">MATRAETLARATHRVPALRNQTMDPRGRKAEGEELTTEEEPARRRSRGQRSRRGGADEEEPTRRRSTA</sequence>
<name>A0A4Z2GZ86_9TELE</name>
<feature type="region of interest" description="Disordered" evidence="1">
    <location>
        <begin position="1"/>
        <end position="68"/>
    </location>
</feature>
<gene>
    <name evidence="2" type="ORF">EYF80_031830</name>
</gene>
<dbReference type="Proteomes" id="UP000314294">
    <property type="component" value="Unassembled WGS sequence"/>
</dbReference>